<evidence type="ECO:0000313" key="2">
    <source>
        <dbReference type="EMBL" id="JAH36595.1"/>
    </source>
</evidence>
<dbReference type="EMBL" id="GBXM01071982">
    <property type="protein sequence ID" value="JAH36595.1"/>
    <property type="molecule type" value="Transcribed_RNA"/>
</dbReference>
<name>A0A0E9S7F2_ANGAN</name>
<protein>
    <submittedName>
        <fullName evidence="2">Uncharacterized protein</fullName>
    </submittedName>
</protein>
<keyword evidence="1" id="KW-0472">Membrane</keyword>
<sequence length="83" mass="10179">MWIRPIIIETKQVHSFPMFGILYLMVLWRPLICLWKSECNESTLNIKKYVWDKSIWVGLQVKSMDWKHWWFCFLIFLSPTLKS</sequence>
<feature type="transmembrane region" description="Helical" evidence="1">
    <location>
        <begin position="12"/>
        <end position="31"/>
    </location>
</feature>
<reference evidence="2" key="2">
    <citation type="journal article" date="2015" name="Fish Shellfish Immunol.">
        <title>Early steps in the European eel (Anguilla anguilla)-Vibrio vulnificus interaction in the gills: Role of the RtxA13 toxin.</title>
        <authorList>
            <person name="Callol A."/>
            <person name="Pajuelo D."/>
            <person name="Ebbesson L."/>
            <person name="Teles M."/>
            <person name="MacKenzie S."/>
            <person name="Amaro C."/>
        </authorList>
    </citation>
    <scope>NUCLEOTIDE SEQUENCE</scope>
</reference>
<reference evidence="2" key="1">
    <citation type="submission" date="2014-11" db="EMBL/GenBank/DDBJ databases">
        <authorList>
            <person name="Amaro Gonzalez C."/>
        </authorList>
    </citation>
    <scope>NUCLEOTIDE SEQUENCE</scope>
</reference>
<dbReference type="AlphaFoldDB" id="A0A0E9S7F2"/>
<organism evidence="2">
    <name type="scientific">Anguilla anguilla</name>
    <name type="common">European freshwater eel</name>
    <name type="synonym">Muraena anguilla</name>
    <dbReference type="NCBI Taxonomy" id="7936"/>
    <lineage>
        <taxon>Eukaryota</taxon>
        <taxon>Metazoa</taxon>
        <taxon>Chordata</taxon>
        <taxon>Craniata</taxon>
        <taxon>Vertebrata</taxon>
        <taxon>Euteleostomi</taxon>
        <taxon>Actinopterygii</taxon>
        <taxon>Neopterygii</taxon>
        <taxon>Teleostei</taxon>
        <taxon>Anguilliformes</taxon>
        <taxon>Anguillidae</taxon>
        <taxon>Anguilla</taxon>
    </lineage>
</organism>
<keyword evidence="1" id="KW-0812">Transmembrane</keyword>
<proteinExistence type="predicted"/>
<evidence type="ECO:0000256" key="1">
    <source>
        <dbReference type="SAM" id="Phobius"/>
    </source>
</evidence>
<accession>A0A0E9S7F2</accession>
<keyword evidence="1" id="KW-1133">Transmembrane helix</keyword>